<dbReference type="Proteomes" id="UP000295547">
    <property type="component" value="Unassembled WGS sequence"/>
</dbReference>
<dbReference type="AlphaFoldDB" id="A0A4R3R7M5"/>
<dbReference type="EMBL" id="SMBJ01000001">
    <property type="protein sequence ID" value="TCU31238.1"/>
    <property type="molecule type" value="Genomic_DNA"/>
</dbReference>
<dbReference type="Proteomes" id="UP000295507">
    <property type="component" value="Unassembled WGS sequence"/>
</dbReference>
<dbReference type="InterPro" id="IPR038194">
    <property type="entry name" value="DUF3861_sf"/>
</dbReference>
<dbReference type="RefSeq" id="WP_165918484.1">
    <property type="nucleotide sequence ID" value="NZ_SMBJ01000001.1"/>
</dbReference>
<organism evidence="1 4">
    <name type="scientific">Rhizobium azibense</name>
    <dbReference type="NCBI Taxonomy" id="1136135"/>
    <lineage>
        <taxon>Bacteria</taxon>
        <taxon>Pseudomonadati</taxon>
        <taxon>Pseudomonadota</taxon>
        <taxon>Alphaproteobacteria</taxon>
        <taxon>Hyphomicrobiales</taxon>
        <taxon>Rhizobiaceae</taxon>
        <taxon>Rhizobium/Agrobacterium group</taxon>
        <taxon>Rhizobium</taxon>
    </lineage>
</organism>
<sequence>MPHTYHLTLKHLSGQRENPVGETVYESKFNTHDDLTKITKKERRNEGPEAEVFEFCAGLKLLIEVTMKHCGNPKFAECFPHLDTFILGIKVSVGTECA</sequence>
<evidence type="ECO:0000313" key="1">
    <source>
        <dbReference type="EMBL" id="TCU31238.1"/>
    </source>
</evidence>
<protein>
    <submittedName>
        <fullName evidence="1">Uncharacterized protein DUF3861</fullName>
    </submittedName>
</protein>
<comment type="caution">
    <text evidence="1">The sequence shown here is derived from an EMBL/GenBank/DDBJ whole genome shotgun (WGS) entry which is preliminary data.</text>
</comment>
<evidence type="ECO:0000313" key="4">
    <source>
        <dbReference type="Proteomes" id="UP000295547"/>
    </source>
</evidence>
<keyword evidence="4" id="KW-1185">Reference proteome</keyword>
<dbReference type="Gene3D" id="3.10.20.850">
    <property type="entry name" value="Protein of unknown function DUF3861"/>
    <property type="match status" value="1"/>
</dbReference>
<proteinExistence type="predicted"/>
<evidence type="ECO:0000313" key="2">
    <source>
        <dbReference type="EMBL" id="TCU40752.1"/>
    </source>
</evidence>
<evidence type="ECO:0000313" key="3">
    <source>
        <dbReference type="Proteomes" id="UP000295507"/>
    </source>
</evidence>
<dbReference type="EMBL" id="SMBK01000001">
    <property type="protein sequence ID" value="TCU40752.1"/>
    <property type="molecule type" value="Genomic_DNA"/>
</dbReference>
<dbReference type="Pfam" id="PF12977">
    <property type="entry name" value="DUF3861"/>
    <property type="match status" value="1"/>
</dbReference>
<accession>A0A4R3R7M5</accession>
<reference evidence="3 4" key="1">
    <citation type="submission" date="2019-03" db="EMBL/GenBank/DDBJ databases">
        <title>Genomic Encyclopedia of Type Strains, Phase IV (KMG-V): Genome sequencing to study the core and pangenomes of soil and plant-associated prokaryotes.</title>
        <authorList>
            <person name="Whitman W."/>
        </authorList>
    </citation>
    <scope>NUCLEOTIDE SEQUENCE [LARGE SCALE GENOMIC DNA]</scope>
    <source>
        <strain evidence="1 4">Gr42</strain>
        <strain evidence="2 3">IE4868</strain>
    </source>
</reference>
<dbReference type="InterPro" id="IPR024476">
    <property type="entry name" value="DUF3861"/>
</dbReference>
<name>A0A4R3R7M5_9HYPH</name>
<gene>
    <name evidence="2" type="ORF">EV129_10137</name>
    <name evidence="1" type="ORF">EV130_101815</name>
</gene>